<proteinExistence type="predicted"/>
<dbReference type="GeneID" id="60321458"/>
<evidence type="ECO:0000313" key="1">
    <source>
        <dbReference type="EMBL" id="QHB37839.1"/>
    </source>
</evidence>
<sequence length="67" mass="7392">MDTTLTLPRLTARNAAEARVQLAERKSILLQAAQDMADRAELFAGEDIQADLIAQGWEYLRMAKACG</sequence>
<protein>
    <submittedName>
        <fullName evidence="1">Uncharacterized protein</fullName>
    </submittedName>
</protein>
<dbReference type="KEGG" id="vg:60321458"/>
<dbReference type="RefSeq" id="YP_009950049.1">
    <property type="nucleotide sequence ID" value="NC_051586.1"/>
</dbReference>
<dbReference type="Proteomes" id="UP000464404">
    <property type="component" value="Segment"/>
</dbReference>
<gene>
    <name evidence="1" type="primary">99</name>
    <name evidence="1" type="ORF">PBI_IMVUBU_99</name>
</gene>
<name>A0A6B9LK43_9CAUD</name>
<evidence type="ECO:0000313" key="2">
    <source>
        <dbReference type="Proteomes" id="UP000464404"/>
    </source>
</evidence>
<reference evidence="1 2" key="1">
    <citation type="submission" date="2019-12" db="EMBL/GenBank/DDBJ databases">
        <authorList>
            <person name="Garlena R.A."/>
            <person name="Russell D.A."/>
            <person name="Pope W.H."/>
            <person name="Jacobs-Sera D."/>
            <person name="Hatfull G.F."/>
        </authorList>
    </citation>
    <scope>NUCLEOTIDE SEQUENCE [LARGE SCALE GENOMIC DNA]</scope>
</reference>
<organism evidence="1 2">
    <name type="scientific">Mycobacterium phage Imvubu</name>
    <dbReference type="NCBI Taxonomy" id="2686233"/>
    <lineage>
        <taxon>Viruses</taxon>
        <taxon>Duplodnaviria</taxon>
        <taxon>Heunggongvirae</taxon>
        <taxon>Uroviricota</taxon>
        <taxon>Caudoviricetes</taxon>
        <taxon>Bclasvirinae</taxon>
        <taxon>Imvubuvirus</taxon>
        <taxon>Imvubuvirus imvubu</taxon>
    </lineage>
</organism>
<keyword evidence="2" id="KW-1185">Reference proteome</keyword>
<accession>A0A6B9LK43</accession>
<dbReference type="EMBL" id="MN813693">
    <property type="protein sequence ID" value="QHB37839.1"/>
    <property type="molecule type" value="Genomic_DNA"/>
</dbReference>